<keyword evidence="2" id="KW-0808">Transferase</keyword>
<gene>
    <name evidence="2" type="ORF">D3227_24895</name>
</gene>
<dbReference type="PANTHER" id="PTHR43464">
    <property type="entry name" value="METHYLTRANSFERASE"/>
    <property type="match status" value="1"/>
</dbReference>
<dbReference type="GO" id="GO:0008168">
    <property type="term" value="F:methyltransferase activity"/>
    <property type="evidence" value="ECO:0007669"/>
    <property type="project" value="UniProtKB-KW"/>
</dbReference>
<dbReference type="InterPro" id="IPR041698">
    <property type="entry name" value="Methyltransf_25"/>
</dbReference>
<dbReference type="Proteomes" id="UP000272706">
    <property type="component" value="Unassembled WGS sequence"/>
</dbReference>
<protein>
    <submittedName>
        <fullName evidence="2">Class I SAM-dependent methyltransferase</fullName>
    </submittedName>
</protein>
<dbReference type="Pfam" id="PF13649">
    <property type="entry name" value="Methyltransf_25"/>
    <property type="match status" value="1"/>
</dbReference>
<dbReference type="InterPro" id="IPR029063">
    <property type="entry name" value="SAM-dependent_MTases_sf"/>
</dbReference>
<dbReference type="CDD" id="cd02440">
    <property type="entry name" value="AdoMet_MTases"/>
    <property type="match status" value="1"/>
</dbReference>
<dbReference type="Gene3D" id="3.40.50.150">
    <property type="entry name" value="Vaccinia Virus protein VP39"/>
    <property type="match status" value="1"/>
</dbReference>
<sequence>MPVQFCTGMYGNRQSSKPGGRARMELTKIQGASHDIEGLRTIVARQAISANALAALGLAMEARVQDKPLDSDTARRIEAVLGEFGVSGIVADASAAELAPVLAGIRVDLLSAVKLLSQPSADGETRRLEASMRQAFGDVSAGFPALLKRSIAPQLEGLLERLEAPGAAFLDIGVGVGVLSVSMLRQWPNLRAVGIDPLPDAIAQARSNIKAAGLRHRIELRIGLGQEIIDEDAFDLAFVPSAFIPDPQVRAIVARCRTALRPGGWLLLAMINPGPDALGAALARFRTTLWGGTVFENGEAEALVEQCGYADTRLLPGPAGAPITFVAGRKPG</sequence>
<dbReference type="AlphaFoldDB" id="A0A3A5KL58"/>
<keyword evidence="2" id="KW-0489">Methyltransferase</keyword>
<evidence type="ECO:0000259" key="1">
    <source>
        <dbReference type="Pfam" id="PF13649"/>
    </source>
</evidence>
<accession>A0A3A5KL58</accession>
<organism evidence="2 3">
    <name type="scientific">Mesorhizobium waimense</name>
    <dbReference type="NCBI Taxonomy" id="1300307"/>
    <lineage>
        <taxon>Bacteria</taxon>
        <taxon>Pseudomonadati</taxon>
        <taxon>Pseudomonadota</taxon>
        <taxon>Alphaproteobacteria</taxon>
        <taxon>Hyphomicrobiales</taxon>
        <taxon>Phyllobacteriaceae</taxon>
        <taxon>Mesorhizobium</taxon>
    </lineage>
</organism>
<dbReference type="OrthoDB" id="5114325at2"/>
<evidence type="ECO:0000313" key="2">
    <source>
        <dbReference type="EMBL" id="RJT33473.1"/>
    </source>
</evidence>
<evidence type="ECO:0000313" key="3">
    <source>
        <dbReference type="Proteomes" id="UP000272706"/>
    </source>
</evidence>
<keyword evidence="3" id="KW-1185">Reference proteome</keyword>
<feature type="domain" description="Methyltransferase" evidence="1">
    <location>
        <begin position="170"/>
        <end position="264"/>
    </location>
</feature>
<name>A0A3A5KL58_9HYPH</name>
<dbReference type="SUPFAM" id="SSF53335">
    <property type="entry name" value="S-adenosyl-L-methionine-dependent methyltransferases"/>
    <property type="match status" value="1"/>
</dbReference>
<reference evidence="2 3" key="1">
    <citation type="submission" date="2018-09" db="EMBL/GenBank/DDBJ databases">
        <title>Mesorhizobium carmichaelinearum sp. nov. isolated from Carmichaelinea spp. root nodules in New Zealand.</title>
        <authorList>
            <person name="De Meyer S.E."/>
        </authorList>
    </citation>
    <scope>NUCLEOTIDE SEQUENCE [LARGE SCALE GENOMIC DNA]</scope>
    <source>
        <strain evidence="2 3">ICMP19557</strain>
    </source>
</reference>
<dbReference type="GO" id="GO:0032259">
    <property type="term" value="P:methylation"/>
    <property type="evidence" value="ECO:0007669"/>
    <property type="project" value="UniProtKB-KW"/>
</dbReference>
<dbReference type="EMBL" id="QZWZ01000022">
    <property type="protein sequence ID" value="RJT33473.1"/>
    <property type="molecule type" value="Genomic_DNA"/>
</dbReference>
<proteinExistence type="predicted"/>
<comment type="caution">
    <text evidence="2">The sequence shown here is derived from an EMBL/GenBank/DDBJ whole genome shotgun (WGS) entry which is preliminary data.</text>
</comment>
<dbReference type="PANTHER" id="PTHR43464:SF82">
    <property type="entry name" value="METHYLTRANSFERASE DOMAIN-CONTAINING PROTEIN"/>
    <property type="match status" value="1"/>
</dbReference>